<feature type="transmembrane region" description="Helical" evidence="2">
    <location>
        <begin position="380"/>
        <end position="399"/>
    </location>
</feature>
<feature type="region of interest" description="Disordered" evidence="1">
    <location>
        <begin position="309"/>
        <end position="328"/>
    </location>
</feature>
<keyword evidence="2" id="KW-0812">Transmembrane</keyword>
<reference evidence="3" key="1">
    <citation type="journal article" date="2021" name="PeerJ">
        <title>Extensive microbial diversity within the chicken gut microbiome revealed by metagenomics and culture.</title>
        <authorList>
            <person name="Gilroy R."/>
            <person name="Ravi A."/>
            <person name="Getino M."/>
            <person name="Pursley I."/>
            <person name="Horton D.L."/>
            <person name="Alikhan N.F."/>
            <person name="Baker D."/>
            <person name="Gharbi K."/>
            <person name="Hall N."/>
            <person name="Watson M."/>
            <person name="Adriaenssens E.M."/>
            <person name="Foster-Nyarko E."/>
            <person name="Jarju S."/>
            <person name="Secka A."/>
            <person name="Antonio M."/>
            <person name="Oren A."/>
            <person name="Chaudhuri R.R."/>
            <person name="La Ragione R."/>
            <person name="Hildebrand F."/>
            <person name="Pallen M.J."/>
        </authorList>
    </citation>
    <scope>NUCLEOTIDE SEQUENCE</scope>
    <source>
        <strain evidence="3">2239</strain>
    </source>
</reference>
<feature type="region of interest" description="Disordered" evidence="1">
    <location>
        <begin position="225"/>
        <end position="280"/>
    </location>
</feature>
<keyword evidence="2" id="KW-0472">Membrane</keyword>
<feature type="compositionally biased region" description="Basic and acidic residues" evidence="1">
    <location>
        <begin position="145"/>
        <end position="154"/>
    </location>
</feature>
<evidence type="ECO:0000256" key="1">
    <source>
        <dbReference type="SAM" id="MobiDB-lite"/>
    </source>
</evidence>
<keyword evidence="2" id="KW-1133">Transmembrane helix</keyword>
<feature type="compositionally biased region" description="Acidic residues" evidence="1">
    <location>
        <begin position="316"/>
        <end position="325"/>
    </location>
</feature>
<evidence type="ECO:0000313" key="3">
    <source>
        <dbReference type="EMBL" id="HIX04547.1"/>
    </source>
</evidence>
<feature type="transmembrane region" description="Helical" evidence="2">
    <location>
        <begin position="600"/>
        <end position="623"/>
    </location>
</feature>
<dbReference type="AlphaFoldDB" id="A0A9D1V1V6"/>
<feature type="compositionally biased region" description="Low complexity" evidence="1">
    <location>
        <begin position="265"/>
        <end position="277"/>
    </location>
</feature>
<evidence type="ECO:0000256" key="2">
    <source>
        <dbReference type="SAM" id="Phobius"/>
    </source>
</evidence>
<feature type="compositionally biased region" description="Pro residues" evidence="1">
    <location>
        <begin position="45"/>
        <end position="60"/>
    </location>
</feature>
<feature type="transmembrane region" description="Helical" evidence="2">
    <location>
        <begin position="486"/>
        <end position="504"/>
    </location>
</feature>
<reference evidence="3" key="2">
    <citation type="submission" date="2021-04" db="EMBL/GenBank/DDBJ databases">
        <authorList>
            <person name="Gilroy R."/>
        </authorList>
    </citation>
    <scope>NUCLEOTIDE SEQUENCE</scope>
    <source>
        <strain evidence="3">2239</strain>
    </source>
</reference>
<dbReference type="InterPro" id="IPR023299">
    <property type="entry name" value="ATPase_P-typ_cyto_dom_N"/>
</dbReference>
<evidence type="ECO:0008006" key="5">
    <source>
        <dbReference type="Google" id="ProtNLM"/>
    </source>
</evidence>
<feature type="transmembrane region" description="Helical" evidence="2">
    <location>
        <begin position="576"/>
        <end position="594"/>
    </location>
</feature>
<comment type="caution">
    <text evidence="3">The sequence shown here is derived from an EMBL/GenBank/DDBJ whole genome shotgun (WGS) entry which is preliminary data.</text>
</comment>
<protein>
    <recommendedName>
        <fullName evidence="5">Cell envelope biogenesis protein OmpA</fullName>
    </recommendedName>
</protein>
<feature type="transmembrane region" description="Helical" evidence="2">
    <location>
        <begin position="907"/>
        <end position="929"/>
    </location>
</feature>
<feature type="transmembrane region" description="Helical" evidence="2">
    <location>
        <begin position="419"/>
        <end position="441"/>
    </location>
</feature>
<feature type="transmembrane region" description="Helical" evidence="2">
    <location>
        <begin position="882"/>
        <end position="901"/>
    </location>
</feature>
<name>A0A9D1V1V6_9FIRM</name>
<gene>
    <name evidence="3" type="ORF">H9865_00335</name>
</gene>
<feature type="compositionally biased region" description="Low complexity" evidence="1">
    <location>
        <begin position="79"/>
        <end position="123"/>
    </location>
</feature>
<dbReference type="SUPFAM" id="SSF81660">
    <property type="entry name" value="Metal cation-transporting ATPase, ATP-binding domain N"/>
    <property type="match status" value="1"/>
</dbReference>
<dbReference type="GO" id="GO:0000166">
    <property type="term" value="F:nucleotide binding"/>
    <property type="evidence" value="ECO:0007669"/>
    <property type="project" value="InterPro"/>
</dbReference>
<evidence type="ECO:0000313" key="4">
    <source>
        <dbReference type="Proteomes" id="UP000824193"/>
    </source>
</evidence>
<feature type="transmembrane region" description="Helical" evidence="2">
    <location>
        <begin position="453"/>
        <end position="474"/>
    </location>
</feature>
<organism evidence="3 4">
    <name type="scientific">Candidatus Allofournierella pullicola</name>
    <dbReference type="NCBI Taxonomy" id="2838596"/>
    <lineage>
        <taxon>Bacteria</taxon>
        <taxon>Bacillati</taxon>
        <taxon>Bacillota</taxon>
        <taxon>Clostridia</taxon>
        <taxon>Eubacteriales</taxon>
        <taxon>Oscillospiraceae</taxon>
        <taxon>Allofournierella</taxon>
    </lineage>
</organism>
<sequence>MPDNKFSSSVDEILETLKQQQAAAPASDRAVDEILADLGLGDGLPLPPVKETPAPQPAPKARPAAAPAEEKTARPAPQPEAGQARPAAAEQPAKAPAPAQKQAAKQTPPAKAQAPQKQEAPRQSAPEQPARRTLQRPAAKAPAAEPERETDEVIRQVQQTVSAPAAPSPDALQQLTGTISETMQFDAEFQKFFSESVAVIPDEEPEQHPGFFARFLRHKDDDAGFEEDDELTETGEVRVDEPTLMIPDSARAPQPEEEPVALPVNNEPARPQAAAREAGPELTDTGVIQLEGLEDDTRPLEDLEEAAGSIRFEQEPAGEPEEEPEEQRAKRGFFPRMFGGEAPAEAVFDEPEQPEYIDDYEDPADAAAVQADLDGMRRMLALRTVLTGILTVLLLYLGLAVGSSPLPPIGPIDPATAPAAYLAVHLIALAAACAVNWRVLANGVPGIWGRPSADTIPALAAFGALVQLVVLLTAADKFEADKLTLFAAPAVLLLCLNAFGRFVMQGVVSRNFRMASTGSEHTAAAPLGDAELTARLAQGLGEPEPCLLLNRPTSLVKGFLRQSFSERASDGLAQKLSWILLGAALVSALVSLFAGHGGLAAVNALAGALCLGGPLAATLLSALPSLLAQKSAAQVGAVIPGAAATEQLGRANIAVVGARDLVPGASVRLHGIKTFEKQRIDLAILYAASVLIEGCDTLRDVFMNIIQGKTEMLFKVENLENLPGYGFTAWVNNNRVIVGNRAFMQQQGLEIPSLDYENRYTKGKRLPIYLAVSGRLFAMFLVSYKANPQVAATLSDLRSQGVSLLVQSDDFNLTGEGLAVLYGLPAGSVKVLSGAERRMLAPHTAYAETSEGCMTHMGSFASFVGGLRAAAGAAWGEKVASFVQAAGVGVSCLLALVMAFTGGIGALGLPALVLYQAAWAVLTLAMPLLKKY</sequence>
<feature type="region of interest" description="Disordered" evidence="1">
    <location>
        <begin position="39"/>
        <end position="179"/>
    </location>
</feature>
<dbReference type="Gene3D" id="3.40.1110.10">
    <property type="entry name" value="Calcium-transporting ATPase, cytoplasmic domain N"/>
    <property type="match status" value="1"/>
</dbReference>
<proteinExistence type="predicted"/>
<dbReference type="Proteomes" id="UP000824193">
    <property type="component" value="Unassembled WGS sequence"/>
</dbReference>
<dbReference type="EMBL" id="DXFW01000002">
    <property type="protein sequence ID" value="HIX04547.1"/>
    <property type="molecule type" value="Genomic_DNA"/>
</dbReference>
<accession>A0A9D1V1V6</accession>